<feature type="transmembrane region" description="Helical" evidence="1">
    <location>
        <begin position="12"/>
        <end position="32"/>
    </location>
</feature>
<keyword evidence="1" id="KW-0472">Membrane</keyword>
<dbReference type="STRING" id="1801774.A3A05_00225"/>
<dbReference type="Proteomes" id="UP000176187">
    <property type="component" value="Unassembled WGS sequence"/>
</dbReference>
<comment type="caution">
    <text evidence="2">The sequence shown here is derived from an EMBL/GenBank/DDBJ whole genome shotgun (WGS) entry which is preliminary data.</text>
</comment>
<name>A0A1F6WWX7_9BACT</name>
<keyword evidence="1" id="KW-1133">Transmembrane helix</keyword>
<feature type="transmembrane region" description="Helical" evidence="1">
    <location>
        <begin position="72"/>
        <end position="94"/>
    </location>
</feature>
<dbReference type="AlphaFoldDB" id="A0A1F6WWX7"/>
<sequence length="300" mass="32226">MNFPLKKIIAATYLIFILVILITPINFISAQAPVTPVSPDTYKLLAPLKGVQGEVTDFDPAPDNALGTYLNLMIKVIIGLSAVMAVVMIVIGGMEYMTSELISSKEAGKERIRNALLGLLIALGAYALLFTINPNLLSTNVALNKAIIEVSVNDRLPQTPVNGRYTNRNITYTINETWAPRAGALADLTYSGATVYNSQCTRVGDAGCTSTRGLNPSALNSIRQGCPTCVLLITGGTEFWLHGGQTGSTSHQVLSSTVDLDPNPALNAYLSGGQPLVRNRRYPPPNGPYLYEGNHWHIGP</sequence>
<proteinExistence type="predicted"/>
<evidence type="ECO:0000313" key="3">
    <source>
        <dbReference type="Proteomes" id="UP000176187"/>
    </source>
</evidence>
<protein>
    <submittedName>
        <fullName evidence="2">Uncharacterized protein</fullName>
    </submittedName>
</protein>
<evidence type="ECO:0000256" key="1">
    <source>
        <dbReference type="SAM" id="Phobius"/>
    </source>
</evidence>
<gene>
    <name evidence="2" type="ORF">A3A05_00225</name>
</gene>
<keyword evidence="1" id="KW-0812">Transmembrane</keyword>
<evidence type="ECO:0000313" key="2">
    <source>
        <dbReference type="EMBL" id="OGI86360.1"/>
    </source>
</evidence>
<accession>A0A1F6WWX7</accession>
<feature type="transmembrane region" description="Helical" evidence="1">
    <location>
        <begin position="115"/>
        <end position="132"/>
    </location>
</feature>
<reference evidence="2 3" key="1">
    <citation type="journal article" date="2016" name="Nat. Commun.">
        <title>Thousands of microbial genomes shed light on interconnected biogeochemical processes in an aquifer system.</title>
        <authorList>
            <person name="Anantharaman K."/>
            <person name="Brown C.T."/>
            <person name="Hug L.A."/>
            <person name="Sharon I."/>
            <person name="Castelle C.J."/>
            <person name="Probst A.J."/>
            <person name="Thomas B.C."/>
            <person name="Singh A."/>
            <person name="Wilkins M.J."/>
            <person name="Karaoz U."/>
            <person name="Brodie E.L."/>
            <person name="Williams K.H."/>
            <person name="Hubbard S.S."/>
            <person name="Banfield J.F."/>
        </authorList>
    </citation>
    <scope>NUCLEOTIDE SEQUENCE [LARGE SCALE GENOMIC DNA]</scope>
</reference>
<organism evidence="2 3">
    <name type="scientific">Candidatus Nomurabacteria bacterium RIFCSPLOWO2_01_FULL_41_12</name>
    <dbReference type="NCBI Taxonomy" id="1801774"/>
    <lineage>
        <taxon>Bacteria</taxon>
        <taxon>Candidatus Nomuraibacteriota</taxon>
    </lineage>
</organism>
<dbReference type="EMBL" id="MFUY01000008">
    <property type="protein sequence ID" value="OGI86360.1"/>
    <property type="molecule type" value="Genomic_DNA"/>
</dbReference>